<dbReference type="EMBL" id="JABSTR010000009">
    <property type="protein sequence ID" value="KAH9378636.1"/>
    <property type="molecule type" value="Genomic_DNA"/>
</dbReference>
<dbReference type="AlphaFoldDB" id="A0A9J6GWK8"/>
<proteinExistence type="predicted"/>
<gene>
    <name evidence="2" type="ORF">HPB48_014044</name>
</gene>
<feature type="region of interest" description="Disordered" evidence="1">
    <location>
        <begin position="212"/>
        <end position="254"/>
    </location>
</feature>
<evidence type="ECO:0000256" key="1">
    <source>
        <dbReference type="SAM" id="MobiDB-lite"/>
    </source>
</evidence>
<evidence type="ECO:0000313" key="2">
    <source>
        <dbReference type="EMBL" id="KAH9378636.1"/>
    </source>
</evidence>
<comment type="caution">
    <text evidence="2">The sequence shown here is derived from an EMBL/GenBank/DDBJ whole genome shotgun (WGS) entry which is preliminary data.</text>
</comment>
<dbReference type="Proteomes" id="UP000821853">
    <property type="component" value="Unassembled WGS sequence"/>
</dbReference>
<protein>
    <recommendedName>
        <fullName evidence="4">HTH CENPB-type domain-containing protein</fullName>
    </recommendedName>
</protein>
<organism evidence="2 3">
    <name type="scientific">Haemaphysalis longicornis</name>
    <name type="common">Bush tick</name>
    <dbReference type="NCBI Taxonomy" id="44386"/>
    <lineage>
        <taxon>Eukaryota</taxon>
        <taxon>Metazoa</taxon>
        <taxon>Ecdysozoa</taxon>
        <taxon>Arthropoda</taxon>
        <taxon>Chelicerata</taxon>
        <taxon>Arachnida</taxon>
        <taxon>Acari</taxon>
        <taxon>Parasitiformes</taxon>
        <taxon>Ixodida</taxon>
        <taxon>Ixodoidea</taxon>
        <taxon>Ixodidae</taxon>
        <taxon>Haemaphysalinae</taxon>
        <taxon>Haemaphysalis</taxon>
    </lineage>
</organism>
<dbReference type="OrthoDB" id="125347at2759"/>
<name>A0A9J6GWK8_HAELO</name>
<sequence>MATFRVVVLYGSSYFAASLSRTSWRANRENRDFTDFCPGNGWLHRFNVRHGIVLKSIVGEAASATKAKGVDSTPIYSRSGVAEASPTVTCRGKAGACCSVIDNCSARTDVANFPDGSDPAFPAAQYRFETVDCTAANLPLRVSLYSAVEMVTDSWWEVTATCCAIVSTRPASSTRNRKASLMLPMVSPAAIWGSESSTPTWGAMTSGWDESVCADEDADTAEPCTYEDIVNEVRGERDAEESDADDDETSEPRL</sequence>
<reference evidence="2 3" key="1">
    <citation type="journal article" date="2020" name="Cell">
        <title>Large-Scale Comparative Analyses of Tick Genomes Elucidate Their Genetic Diversity and Vector Capacities.</title>
        <authorList>
            <consortium name="Tick Genome and Microbiome Consortium (TIGMIC)"/>
            <person name="Jia N."/>
            <person name="Wang J."/>
            <person name="Shi W."/>
            <person name="Du L."/>
            <person name="Sun Y."/>
            <person name="Zhan W."/>
            <person name="Jiang J.F."/>
            <person name="Wang Q."/>
            <person name="Zhang B."/>
            <person name="Ji P."/>
            <person name="Bell-Sakyi L."/>
            <person name="Cui X.M."/>
            <person name="Yuan T.T."/>
            <person name="Jiang B.G."/>
            <person name="Yang W.F."/>
            <person name="Lam T.T."/>
            <person name="Chang Q.C."/>
            <person name="Ding S.J."/>
            <person name="Wang X.J."/>
            <person name="Zhu J.G."/>
            <person name="Ruan X.D."/>
            <person name="Zhao L."/>
            <person name="Wei J.T."/>
            <person name="Ye R.Z."/>
            <person name="Que T.C."/>
            <person name="Du C.H."/>
            <person name="Zhou Y.H."/>
            <person name="Cheng J.X."/>
            <person name="Dai P.F."/>
            <person name="Guo W.B."/>
            <person name="Han X.H."/>
            <person name="Huang E.J."/>
            <person name="Li L.F."/>
            <person name="Wei W."/>
            <person name="Gao Y.C."/>
            <person name="Liu J.Z."/>
            <person name="Shao H.Z."/>
            <person name="Wang X."/>
            <person name="Wang C.C."/>
            <person name="Yang T.C."/>
            <person name="Huo Q.B."/>
            <person name="Li W."/>
            <person name="Chen H.Y."/>
            <person name="Chen S.E."/>
            <person name="Zhou L.G."/>
            <person name="Ni X.B."/>
            <person name="Tian J.H."/>
            <person name="Sheng Y."/>
            <person name="Liu T."/>
            <person name="Pan Y.S."/>
            <person name="Xia L.Y."/>
            <person name="Li J."/>
            <person name="Zhao F."/>
            <person name="Cao W.C."/>
        </authorList>
    </citation>
    <scope>NUCLEOTIDE SEQUENCE [LARGE SCALE GENOMIC DNA]</scope>
    <source>
        <strain evidence="2">HaeL-2018</strain>
    </source>
</reference>
<evidence type="ECO:0000313" key="3">
    <source>
        <dbReference type="Proteomes" id="UP000821853"/>
    </source>
</evidence>
<accession>A0A9J6GWK8</accession>
<dbReference type="VEuPathDB" id="VectorBase:HLOH_051842"/>
<feature type="compositionally biased region" description="Acidic residues" evidence="1">
    <location>
        <begin position="238"/>
        <end position="254"/>
    </location>
</feature>
<evidence type="ECO:0008006" key="4">
    <source>
        <dbReference type="Google" id="ProtNLM"/>
    </source>
</evidence>
<keyword evidence="3" id="KW-1185">Reference proteome</keyword>